<name>A0A8K0DU60_9ROSA</name>
<evidence type="ECO:0000256" key="13">
    <source>
        <dbReference type="SAM" id="SignalP"/>
    </source>
</evidence>
<keyword evidence="7" id="KW-0677">Repeat</keyword>
<evidence type="ECO:0000256" key="9">
    <source>
        <dbReference type="ARBA" id="ARBA00023136"/>
    </source>
</evidence>
<evidence type="ECO:0000313" key="16">
    <source>
        <dbReference type="Proteomes" id="UP000796880"/>
    </source>
</evidence>
<accession>A0A8K0DU60</accession>
<evidence type="ECO:0000256" key="7">
    <source>
        <dbReference type="ARBA" id="ARBA00022737"/>
    </source>
</evidence>
<evidence type="ECO:0000256" key="10">
    <source>
        <dbReference type="ARBA" id="ARBA00023170"/>
    </source>
</evidence>
<keyword evidence="10" id="KW-0675">Receptor</keyword>
<evidence type="ECO:0000256" key="1">
    <source>
        <dbReference type="ARBA" id="ARBA00004251"/>
    </source>
</evidence>
<dbReference type="InterPro" id="IPR013210">
    <property type="entry name" value="LRR_N_plant-typ"/>
</dbReference>
<feature type="transmembrane region" description="Helical" evidence="12">
    <location>
        <begin position="944"/>
        <end position="964"/>
    </location>
</feature>
<dbReference type="OrthoDB" id="442066at2759"/>
<comment type="similarity">
    <text evidence="2">Belongs to the RLP family.</text>
</comment>
<dbReference type="PANTHER" id="PTHR48061:SF46">
    <property type="entry name" value="LEUCINE-RICH REPEAT-CONTAINING N-TERMINAL PLANT-TYPE DOMAIN-CONTAINING PROTEIN"/>
    <property type="match status" value="1"/>
</dbReference>
<dbReference type="Proteomes" id="UP000796880">
    <property type="component" value="Unassembled WGS sequence"/>
</dbReference>
<dbReference type="PANTHER" id="PTHR48061">
    <property type="entry name" value="LEUCINE-RICH REPEAT RECEPTOR PROTEIN KINASE EMS1-LIKE-RELATED"/>
    <property type="match status" value="1"/>
</dbReference>
<keyword evidence="8 12" id="KW-1133">Transmembrane helix</keyword>
<dbReference type="InterPro" id="IPR003591">
    <property type="entry name" value="Leu-rich_rpt_typical-subtyp"/>
</dbReference>
<keyword evidence="6 13" id="KW-0732">Signal</keyword>
<dbReference type="SMART" id="SM00369">
    <property type="entry name" value="LRR_TYP"/>
    <property type="match status" value="9"/>
</dbReference>
<sequence>MGWSLWLCLLYFLILLSPSLSTSRSPSFSNSSMLCHSDESNALLSFKNSLSINNTGFFSDSEYCDYSDDFEASNTKTLTWKNGTDCCTWRGVKCDKATGNVIKLDLHCSALEGIIHPNNSLFFLRHLRRLDISYNYFKGSQISAQFGRFTSMEHLNLSFSVFTGQVPPELSYQSKLLTLDLSFNDLLLETLSLQRISRNLTNLKKLLLCQTDTSFAEPHSLMNLSSSLTHLDLSFSDLQRKFPENIFRLPNLQVLDLSFNQNLTGSLPKSNWSSPIRELALSGTQFPIDLPYLVSSLKSLNQLHLSKCKCIGSYPALVANLTTLTTSLDLSVNNFSGQIPWLSLNFERLTYLDLSGNRLIGELPQTSSHIPFNLTYLSLYDNNLTGTIPSWLYSLPVLKTLDLSHNQFIGSIQEFRYASLSYLSFGSNKLHSIIPTSIFQQEDLTYLDLSRNNLSGSVGLDQFSKLKNLENLYLSFYNLSLSSDDHNYTNYSLPELIELELSSCNLSEFPYFLRFSEGLEHLDLSNNKIQGGIPKWLWNVGKDSLYVLILSHNHLTDVGKLPWKHLNLLDLRSNSIHGRLPIPPPSTSYYFISNNQLTGEIPSSICSLTSIEVIQLSYNNLNGSIPLCLGNLSRLSVLDLRMNMFDGTIPATFGNGKSLTTINLNGNRFEGALPRGLRNCTNLKILDLGCNMINDTFPQWLKSLPMLQILILKSNKFHGSIGSPNVTFSFGKLRIIDLSNNQFNGFLPTKYFENFLAMMHDSPVDKLEYMGDDVYFSAYYQDSVVVTIKGLGLELERIQILFTTIDFSRNNFEGDIPKTIGNLKSLKGLNLSHNNISGHISPSLAKLTNLEWLDLSSNQLYGNIPGELVQLTTLEVLNVSQNQLVGAIPSGNQFNSFDNNSYIGNVGLCGFPLSKTCDHDGAEQPSPSVIDEEATNGIVWNWKFVLMGYGCGLVIGISVGYMFFSDKRFDCFMKKIGGESWLKLLKRKKQYASFRNRRRNYFSV</sequence>
<keyword evidence="4" id="KW-0433">Leucine-rich repeat</keyword>
<evidence type="ECO:0000256" key="2">
    <source>
        <dbReference type="ARBA" id="ARBA00009592"/>
    </source>
</evidence>
<dbReference type="EMBL" id="VOIH02000011">
    <property type="protein sequence ID" value="KAF3434324.1"/>
    <property type="molecule type" value="Genomic_DNA"/>
</dbReference>
<evidence type="ECO:0000256" key="12">
    <source>
        <dbReference type="SAM" id="Phobius"/>
    </source>
</evidence>
<dbReference type="InterPro" id="IPR032675">
    <property type="entry name" value="LRR_dom_sf"/>
</dbReference>
<dbReference type="FunFam" id="3.80.10.10:FF:000041">
    <property type="entry name" value="LRR receptor-like serine/threonine-protein kinase ERECTA"/>
    <property type="match status" value="1"/>
</dbReference>
<dbReference type="InterPro" id="IPR001611">
    <property type="entry name" value="Leu-rich_rpt"/>
</dbReference>
<dbReference type="Gene3D" id="3.80.10.10">
    <property type="entry name" value="Ribonuclease Inhibitor"/>
    <property type="match status" value="4"/>
</dbReference>
<feature type="domain" description="Leucine-rich repeat-containing N-terminal plant-type" evidence="14">
    <location>
        <begin position="36"/>
        <end position="59"/>
    </location>
</feature>
<keyword evidence="16" id="KW-1185">Reference proteome</keyword>
<dbReference type="FunFam" id="3.80.10.10:FF:000111">
    <property type="entry name" value="LRR receptor-like serine/threonine-protein kinase ERECTA"/>
    <property type="match status" value="1"/>
</dbReference>
<keyword evidence="3" id="KW-1003">Cell membrane</keyword>
<dbReference type="GO" id="GO:0005886">
    <property type="term" value="C:plasma membrane"/>
    <property type="evidence" value="ECO:0007669"/>
    <property type="project" value="UniProtKB-SubCell"/>
</dbReference>
<comment type="caution">
    <text evidence="15">The sequence shown here is derived from an EMBL/GenBank/DDBJ whole genome shotgun (WGS) entry which is preliminary data.</text>
</comment>
<evidence type="ECO:0000313" key="15">
    <source>
        <dbReference type="EMBL" id="KAF3434324.1"/>
    </source>
</evidence>
<evidence type="ECO:0000256" key="4">
    <source>
        <dbReference type="ARBA" id="ARBA00022614"/>
    </source>
</evidence>
<feature type="signal peptide" evidence="13">
    <location>
        <begin position="1"/>
        <end position="21"/>
    </location>
</feature>
<keyword evidence="5 12" id="KW-0812">Transmembrane</keyword>
<protein>
    <recommendedName>
        <fullName evidence="14">Leucine-rich repeat-containing N-terminal plant-type domain-containing protein</fullName>
    </recommendedName>
</protein>
<keyword evidence="11" id="KW-0325">Glycoprotein</keyword>
<evidence type="ECO:0000256" key="6">
    <source>
        <dbReference type="ARBA" id="ARBA00022729"/>
    </source>
</evidence>
<gene>
    <name evidence="15" type="ORF">FNV43_RR25427</name>
</gene>
<evidence type="ECO:0000259" key="14">
    <source>
        <dbReference type="Pfam" id="PF08263"/>
    </source>
</evidence>
<proteinExistence type="inferred from homology"/>
<keyword evidence="9 12" id="KW-0472">Membrane</keyword>
<evidence type="ECO:0000256" key="8">
    <source>
        <dbReference type="ARBA" id="ARBA00022989"/>
    </source>
</evidence>
<feature type="domain" description="Leucine-rich repeat-containing N-terminal plant-type" evidence="14">
    <location>
        <begin position="73"/>
        <end position="95"/>
    </location>
</feature>
<dbReference type="Pfam" id="PF08263">
    <property type="entry name" value="LRRNT_2"/>
    <property type="match status" value="2"/>
</dbReference>
<dbReference type="AlphaFoldDB" id="A0A8K0DU60"/>
<comment type="subcellular location">
    <subcellularLocation>
        <location evidence="1">Cell membrane</location>
        <topology evidence="1">Single-pass type I membrane protein</topology>
    </subcellularLocation>
</comment>
<dbReference type="InterPro" id="IPR046956">
    <property type="entry name" value="RLP23-like"/>
</dbReference>
<dbReference type="Pfam" id="PF00560">
    <property type="entry name" value="LRR_1"/>
    <property type="match status" value="4"/>
</dbReference>
<feature type="chain" id="PRO_5035477288" description="Leucine-rich repeat-containing N-terminal plant-type domain-containing protein" evidence="13">
    <location>
        <begin position="22"/>
        <end position="1004"/>
    </location>
</feature>
<evidence type="ECO:0000256" key="11">
    <source>
        <dbReference type="ARBA" id="ARBA00023180"/>
    </source>
</evidence>
<reference evidence="15" key="1">
    <citation type="submission" date="2020-03" db="EMBL/GenBank/DDBJ databases">
        <title>A high-quality chromosome-level genome assembly of a woody plant with both climbing and erect habits, Rhamnella rubrinervis.</title>
        <authorList>
            <person name="Lu Z."/>
            <person name="Yang Y."/>
            <person name="Zhu X."/>
            <person name="Sun Y."/>
        </authorList>
    </citation>
    <scope>NUCLEOTIDE SEQUENCE</scope>
    <source>
        <strain evidence="15">BYM</strain>
        <tissue evidence="15">Leaf</tissue>
    </source>
</reference>
<dbReference type="PRINTS" id="PR00019">
    <property type="entry name" value="LEURICHRPT"/>
</dbReference>
<dbReference type="FunFam" id="3.80.10.10:FF:000095">
    <property type="entry name" value="LRR receptor-like serine/threonine-protein kinase GSO1"/>
    <property type="match status" value="1"/>
</dbReference>
<evidence type="ECO:0000256" key="3">
    <source>
        <dbReference type="ARBA" id="ARBA00022475"/>
    </source>
</evidence>
<dbReference type="SUPFAM" id="SSF52058">
    <property type="entry name" value="L domain-like"/>
    <property type="match status" value="3"/>
</dbReference>
<dbReference type="SMART" id="SM00365">
    <property type="entry name" value="LRR_SD22"/>
    <property type="match status" value="7"/>
</dbReference>
<evidence type="ECO:0000256" key="5">
    <source>
        <dbReference type="ARBA" id="ARBA00022692"/>
    </source>
</evidence>
<organism evidence="15 16">
    <name type="scientific">Rhamnella rubrinervis</name>
    <dbReference type="NCBI Taxonomy" id="2594499"/>
    <lineage>
        <taxon>Eukaryota</taxon>
        <taxon>Viridiplantae</taxon>
        <taxon>Streptophyta</taxon>
        <taxon>Embryophyta</taxon>
        <taxon>Tracheophyta</taxon>
        <taxon>Spermatophyta</taxon>
        <taxon>Magnoliopsida</taxon>
        <taxon>eudicotyledons</taxon>
        <taxon>Gunneridae</taxon>
        <taxon>Pentapetalae</taxon>
        <taxon>rosids</taxon>
        <taxon>fabids</taxon>
        <taxon>Rosales</taxon>
        <taxon>Rhamnaceae</taxon>
        <taxon>rhamnoid group</taxon>
        <taxon>Rhamneae</taxon>
        <taxon>Rhamnella</taxon>
    </lineage>
</organism>
<dbReference type="Pfam" id="PF13855">
    <property type="entry name" value="LRR_8"/>
    <property type="match status" value="4"/>
</dbReference>
<dbReference type="PROSITE" id="PS51450">
    <property type="entry name" value="LRR"/>
    <property type="match status" value="2"/>
</dbReference>